<gene>
    <name evidence="1" type="ORF">F0U83_02610</name>
</gene>
<dbReference type="Proteomes" id="UP000324760">
    <property type="component" value="Chromosome"/>
</dbReference>
<dbReference type="EMBL" id="CP043869">
    <property type="protein sequence ID" value="QEQ95684.1"/>
    <property type="molecule type" value="Genomic_DNA"/>
</dbReference>
<dbReference type="Pfam" id="PF01042">
    <property type="entry name" value="Ribonuc_L-PSP"/>
    <property type="match status" value="1"/>
</dbReference>
<dbReference type="KEGG" id="ncu:F0U83_02610"/>
<dbReference type="InterPro" id="IPR035959">
    <property type="entry name" value="RutC-like_sf"/>
</dbReference>
<dbReference type="CDD" id="cd06150">
    <property type="entry name" value="YjgF_YER057c_UK114_like_2"/>
    <property type="match status" value="1"/>
</dbReference>
<dbReference type="Gene3D" id="3.30.1330.40">
    <property type="entry name" value="RutC-like"/>
    <property type="match status" value="1"/>
</dbReference>
<dbReference type="InterPro" id="IPR035709">
    <property type="entry name" value="YoaB-like"/>
</dbReference>
<name>A0A5P1R7S4_9GAMM</name>
<accession>A0A5P1R7S4</accession>
<dbReference type="PANTHER" id="PTHR47328:SF1">
    <property type="entry name" value="RUTC FAMILY PROTEIN YOAB"/>
    <property type="match status" value="1"/>
</dbReference>
<dbReference type="PANTHER" id="PTHR47328">
    <property type="match status" value="1"/>
</dbReference>
<sequence>MDIERINPSEKWSDVTVFNKMAHFVEVADDESADMLGQVEQVFAQAEASLASVNSDKSRIISVTIYVTDFANLEVFNEAWKNWLPAGCAPSRACLKVELANPAYLVEIAFVAAVK</sequence>
<protein>
    <submittedName>
        <fullName evidence="1">RidA family protein</fullName>
    </submittedName>
</protein>
<evidence type="ECO:0000313" key="2">
    <source>
        <dbReference type="Proteomes" id="UP000324760"/>
    </source>
</evidence>
<dbReference type="OrthoDB" id="6899345at2"/>
<keyword evidence="2" id="KW-1185">Reference proteome</keyword>
<dbReference type="AlphaFoldDB" id="A0A5P1R7S4"/>
<dbReference type="InterPro" id="IPR006175">
    <property type="entry name" value="YjgF/YER057c/UK114"/>
</dbReference>
<proteinExistence type="predicted"/>
<dbReference type="SUPFAM" id="SSF55298">
    <property type="entry name" value="YjgF-like"/>
    <property type="match status" value="1"/>
</dbReference>
<organism evidence="1 2">
    <name type="scientific">Neptunomonas concharum</name>
    <dbReference type="NCBI Taxonomy" id="1031538"/>
    <lineage>
        <taxon>Bacteria</taxon>
        <taxon>Pseudomonadati</taxon>
        <taxon>Pseudomonadota</taxon>
        <taxon>Gammaproteobacteria</taxon>
        <taxon>Oceanospirillales</taxon>
        <taxon>Oceanospirillaceae</taxon>
        <taxon>Neptunomonas</taxon>
    </lineage>
</organism>
<reference evidence="1 2" key="1">
    <citation type="journal article" date="2019" name="Biochem. Eng. J.">
        <title>Metabolic engineering of the marine bacteria Neptunomonas concharum for the production of acetoin and meso-2,3-butanediol from acetate.</title>
        <authorList>
            <person name="Li W."/>
            <person name="Pu N."/>
            <person name="Liu C.-X."/>
            <person name="Yuan Q.-P."/>
            <person name="Li Z.-J."/>
        </authorList>
    </citation>
    <scope>NUCLEOTIDE SEQUENCE [LARGE SCALE GENOMIC DNA]</scope>
    <source>
        <strain evidence="1 2">JCM17730</strain>
    </source>
</reference>
<evidence type="ECO:0000313" key="1">
    <source>
        <dbReference type="EMBL" id="QEQ95684.1"/>
    </source>
</evidence>
<dbReference type="RefSeq" id="WP_138986388.1">
    <property type="nucleotide sequence ID" value="NZ_CP043869.1"/>
</dbReference>